<sequence>MPDRAWKGRKKIPGSSGATSPRSAAQPLTNIPGQDAQGHPFALQSQNRPTGHDHADLRRRMPQLARATASLRRPGALQQGGALYCACERQRATGAIAHCSMQLGLLSPAINSVMFFVAYSVISSYVNSIFILIFLNYFQNQNSFYSFYKVHNQGVLQLKAEEI</sequence>
<keyword evidence="2" id="KW-0472">Membrane</keyword>
<feature type="transmembrane region" description="Helical" evidence="2">
    <location>
        <begin position="113"/>
        <end position="138"/>
    </location>
</feature>
<gene>
    <name evidence="3" type="ORF">NCTC8960_00081</name>
</gene>
<evidence type="ECO:0000256" key="1">
    <source>
        <dbReference type="SAM" id="MobiDB-lite"/>
    </source>
</evidence>
<feature type="region of interest" description="Disordered" evidence="1">
    <location>
        <begin position="1"/>
        <end position="54"/>
    </location>
</feature>
<reference evidence="3 4" key="1">
    <citation type="submission" date="2018-06" db="EMBL/GenBank/DDBJ databases">
        <authorList>
            <consortium name="Pathogen Informatics"/>
            <person name="Doyle S."/>
        </authorList>
    </citation>
    <scope>NUCLEOTIDE SEQUENCE [LARGE SCALE GENOMIC DNA]</scope>
    <source>
        <strain evidence="3 4">NCTC8960</strain>
    </source>
</reference>
<feature type="compositionally biased region" description="Polar residues" evidence="1">
    <location>
        <begin position="16"/>
        <end position="32"/>
    </location>
</feature>
<organism evidence="3 4">
    <name type="scientific">Escherichia coli</name>
    <dbReference type="NCBI Taxonomy" id="562"/>
    <lineage>
        <taxon>Bacteria</taxon>
        <taxon>Pseudomonadati</taxon>
        <taxon>Pseudomonadota</taxon>
        <taxon>Gammaproteobacteria</taxon>
        <taxon>Enterobacterales</taxon>
        <taxon>Enterobacteriaceae</taxon>
        <taxon>Escherichia</taxon>
    </lineage>
</organism>
<protein>
    <submittedName>
        <fullName evidence="3">Uncharacterized protein</fullName>
    </submittedName>
</protein>
<dbReference type="AlphaFoldDB" id="A0A377E9T7"/>
<proteinExistence type="predicted"/>
<evidence type="ECO:0000313" key="4">
    <source>
        <dbReference type="Proteomes" id="UP000255057"/>
    </source>
</evidence>
<keyword evidence="2" id="KW-0812">Transmembrane</keyword>
<dbReference type="EMBL" id="UGFO01000002">
    <property type="protein sequence ID" value="STM86207.1"/>
    <property type="molecule type" value="Genomic_DNA"/>
</dbReference>
<evidence type="ECO:0000256" key="2">
    <source>
        <dbReference type="SAM" id="Phobius"/>
    </source>
</evidence>
<dbReference type="Proteomes" id="UP000255057">
    <property type="component" value="Unassembled WGS sequence"/>
</dbReference>
<name>A0A377E9T7_ECOLX</name>
<accession>A0A377E9T7</accession>
<evidence type="ECO:0000313" key="3">
    <source>
        <dbReference type="EMBL" id="STM86207.1"/>
    </source>
</evidence>
<keyword evidence="2" id="KW-1133">Transmembrane helix</keyword>